<dbReference type="OrthoDB" id="625245at2759"/>
<evidence type="ECO:0000256" key="1">
    <source>
        <dbReference type="SAM" id="MobiDB-lite"/>
    </source>
</evidence>
<dbReference type="AlphaFoldDB" id="A0A3B6E9U7"/>
<reference evidence="3" key="2">
    <citation type="submission" date="2018-10" db="UniProtKB">
        <authorList>
            <consortium name="EnsemblPlants"/>
        </authorList>
    </citation>
    <scope>IDENTIFICATION</scope>
</reference>
<dbReference type="EnsemblPlants" id="TraesCS3A02G017800.1">
    <property type="protein sequence ID" value="TraesCS3A02G017800.1"/>
    <property type="gene ID" value="TraesCS3A02G017800"/>
</dbReference>
<dbReference type="Proteomes" id="UP000019116">
    <property type="component" value="Chromosome 3A"/>
</dbReference>
<feature type="region of interest" description="Disordered" evidence="1">
    <location>
        <begin position="1"/>
        <end position="73"/>
    </location>
</feature>
<dbReference type="InterPro" id="IPR036047">
    <property type="entry name" value="F-box-like_dom_sf"/>
</dbReference>
<proteinExistence type="predicted"/>
<feature type="domain" description="F-box protein AT5G49610-like beta-propeller" evidence="2">
    <location>
        <begin position="218"/>
        <end position="403"/>
    </location>
</feature>
<dbReference type="SUPFAM" id="SSF81383">
    <property type="entry name" value="F-box domain"/>
    <property type="match status" value="1"/>
</dbReference>
<dbReference type="Pfam" id="PF23635">
    <property type="entry name" value="Beta-prop_AT5G49610-like"/>
    <property type="match status" value="1"/>
</dbReference>
<keyword evidence="4" id="KW-1185">Reference proteome</keyword>
<dbReference type="PaxDb" id="4565-Traes_3B_86B4249D7.1"/>
<protein>
    <recommendedName>
        <fullName evidence="2">F-box protein AT5G49610-like beta-propeller domain-containing protein</fullName>
    </recommendedName>
</protein>
<dbReference type="Gramene" id="TraesCS3A03G0036800.1">
    <property type="protein sequence ID" value="TraesCS3A03G0036800.1.CDS"/>
    <property type="gene ID" value="TraesCS3A03G0036800"/>
</dbReference>
<sequence length="407" mass="46558">MAGRRRSRSRIQGDGATRPRRLRSRVVGSEDGDGATRPSRRRSRVVGSEDGDGATRPSRRRRASSPEVPDEADADTLWESLPLDMIWEILLLLPPERPSLVLPPKRRSFLRASGVSTLWRGVATDPNFMSQHRRKWKPPLLGVFERRQQKFHFTPVLHPPDRIPADRIHISGWMTSRDCDATDCRHGRVLAQAEDHVHGFCHESPFKVALLSRCDNRYITSVYSSESRTWADLITIEAPFKVALVDVPATLVGNVLYWMLSSNDVCAAMLEFDLDRQSLAVIKGPSDMNYSGSHRIIKTEQGTVGWVRFSFPILEIWLRKKKCHGLATWLQHKTVDMHDILGIPRVSKKRWPKILGYDEDNNVIILYVEDSAYMLDLKSMESTKLDESRLMKYCHPFTSFYPPDMAI</sequence>
<dbReference type="PANTHER" id="PTHR33186">
    <property type="entry name" value="OS10G0136150 PROTEIN-RELATED"/>
    <property type="match status" value="1"/>
</dbReference>
<dbReference type="InterPro" id="IPR056594">
    <property type="entry name" value="AT5G49610-like_b-prop"/>
</dbReference>
<dbReference type="STRING" id="4565.A0A3B6E9U7"/>
<dbReference type="Gramene" id="TraesCS3A02G017800.1">
    <property type="protein sequence ID" value="TraesCS3A02G017800.1"/>
    <property type="gene ID" value="TraesCS3A02G017800"/>
</dbReference>
<reference evidence="3" key="1">
    <citation type="submission" date="2018-08" db="EMBL/GenBank/DDBJ databases">
        <authorList>
            <person name="Rossello M."/>
        </authorList>
    </citation>
    <scope>NUCLEOTIDE SEQUENCE [LARGE SCALE GENOMIC DNA]</scope>
    <source>
        <strain evidence="3">cv. Chinese Spring</strain>
    </source>
</reference>
<organism evidence="3">
    <name type="scientific">Triticum aestivum</name>
    <name type="common">Wheat</name>
    <dbReference type="NCBI Taxonomy" id="4565"/>
    <lineage>
        <taxon>Eukaryota</taxon>
        <taxon>Viridiplantae</taxon>
        <taxon>Streptophyta</taxon>
        <taxon>Embryophyta</taxon>
        <taxon>Tracheophyta</taxon>
        <taxon>Spermatophyta</taxon>
        <taxon>Magnoliopsida</taxon>
        <taxon>Liliopsida</taxon>
        <taxon>Poales</taxon>
        <taxon>Poaceae</taxon>
        <taxon>BOP clade</taxon>
        <taxon>Pooideae</taxon>
        <taxon>Triticodae</taxon>
        <taxon>Triticeae</taxon>
        <taxon>Triticinae</taxon>
        <taxon>Triticum</taxon>
    </lineage>
</organism>
<accession>A0A3B6E9U7</accession>
<name>A0A3B6E9U7_WHEAT</name>
<dbReference type="PANTHER" id="PTHR33186:SF18">
    <property type="entry name" value="OS10G0136150 PROTEIN"/>
    <property type="match status" value="1"/>
</dbReference>
<evidence type="ECO:0000313" key="3">
    <source>
        <dbReference type="EnsemblPlants" id="TraesCS3A02G017800.1"/>
    </source>
</evidence>
<evidence type="ECO:0000259" key="2">
    <source>
        <dbReference type="Pfam" id="PF23635"/>
    </source>
</evidence>
<evidence type="ECO:0000313" key="4">
    <source>
        <dbReference type="Proteomes" id="UP000019116"/>
    </source>
</evidence>
<dbReference type="OMA" id="CDNRYIT"/>